<name>A0A0A9CB74_ARUDO</name>
<reference evidence="2" key="1">
    <citation type="submission" date="2014-09" db="EMBL/GenBank/DDBJ databases">
        <authorList>
            <person name="Magalhaes I.L.F."/>
            <person name="Oliveira U."/>
            <person name="Santos F.R."/>
            <person name="Vidigal T.H.D.A."/>
            <person name="Brescovit A.D."/>
            <person name="Santos A.J."/>
        </authorList>
    </citation>
    <scope>NUCLEOTIDE SEQUENCE</scope>
    <source>
        <tissue evidence="2">Shoot tissue taken approximately 20 cm above the soil surface</tissue>
    </source>
</reference>
<evidence type="ECO:0000256" key="1">
    <source>
        <dbReference type="SAM" id="MobiDB-lite"/>
    </source>
</evidence>
<feature type="region of interest" description="Disordered" evidence="1">
    <location>
        <begin position="1"/>
        <end position="28"/>
    </location>
</feature>
<protein>
    <submittedName>
        <fullName evidence="2">Uncharacterized protein</fullName>
    </submittedName>
</protein>
<feature type="compositionally biased region" description="Low complexity" evidence="1">
    <location>
        <begin position="156"/>
        <end position="165"/>
    </location>
</feature>
<reference evidence="2" key="2">
    <citation type="journal article" date="2015" name="Data Brief">
        <title>Shoot transcriptome of the giant reed, Arundo donax.</title>
        <authorList>
            <person name="Barrero R.A."/>
            <person name="Guerrero F.D."/>
            <person name="Moolhuijzen P."/>
            <person name="Goolsby J.A."/>
            <person name="Tidwell J."/>
            <person name="Bellgard S.E."/>
            <person name="Bellgard M.I."/>
        </authorList>
    </citation>
    <scope>NUCLEOTIDE SEQUENCE</scope>
    <source>
        <tissue evidence="2">Shoot tissue taken approximately 20 cm above the soil surface</tissue>
    </source>
</reference>
<dbReference type="AlphaFoldDB" id="A0A0A9CB74"/>
<organism evidence="2">
    <name type="scientific">Arundo donax</name>
    <name type="common">Giant reed</name>
    <name type="synonym">Donax arundinaceus</name>
    <dbReference type="NCBI Taxonomy" id="35708"/>
    <lineage>
        <taxon>Eukaryota</taxon>
        <taxon>Viridiplantae</taxon>
        <taxon>Streptophyta</taxon>
        <taxon>Embryophyta</taxon>
        <taxon>Tracheophyta</taxon>
        <taxon>Spermatophyta</taxon>
        <taxon>Magnoliopsida</taxon>
        <taxon>Liliopsida</taxon>
        <taxon>Poales</taxon>
        <taxon>Poaceae</taxon>
        <taxon>PACMAD clade</taxon>
        <taxon>Arundinoideae</taxon>
        <taxon>Arundineae</taxon>
        <taxon>Arundo</taxon>
    </lineage>
</organism>
<accession>A0A0A9CB74</accession>
<feature type="compositionally biased region" description="Polar residues" evidence="1">
    <location>
        <begin position="16"/>
        <end position="28"/>
    </location>
</feature>
<dbReference type="EMBL" id="GBRH01226197">
    <property type="protein sequence ID" value="JAD71698.1"/>
    <property type="molecule type" value="Transcribed_RNA"/>
</dbReference>
<proteinExistence type="predicted"/>
<feature type="region of interest" description="Disordered" evidence="1">
    <location>
        <begin position="106"/>
        <end position="165"/>
    </location>
</feature>
<evidence type="ECO:0000313" key="2">
    <source>
        <dbReference type="EMBL" id="JAD71698.1"/>
    </source>
</evidence>
<sequence length="165" mass="16105">MSPPSMSPVSAMKGSGTASLTASAPTSCSPCFSSFNTGPSETFTKSPDAAASPSSNAPMMLLELWKLPFSEPSTPVPLPSAIASSNPLLVPASSTSKTLLALMKLSSGDPSTAPEFPLSGAAATPAVSSPGTELGSSDGGGGGGTLATLKKNPLDTSSTSSPSSP</sequence>